<reference evidence="9" key="3">
    <citation type="submission" date="2024-01" db="EMBL/GenBank/DDBJ databases">
        <authorList>
            <person name="Coelho M.A."/>
            <person name="David-Palma M."/>
            <person name="Shea T."/>
            <person name="Sun S."/>
            <person name="Cuomo C.A."/>
            <person name="Heitman J."/>
        </authorList>
    </citation>
    <scope>NUCLEOTIDE SEQUENCE</scope>
    <source>
        <strain evidence="9">CBS 7841</strain>
    </source>
</reference>
<dbReference type="GO" id="GO:0005789">
    <property type="term" value="C:endoplasmic reticulum membrane"/>
    <property type="evidence" value="ECO:0007669"/>
    <property type="project" value="UniProtKB-SubCell"/>
</dbReference>
<evidence type="ECO:0000259" key="8">
    <source>
        <dbReference type="PROSITE" id="PS50076"/>
    </source>
</evidence>
<keyword evidence="3" id="KW-0256">Endoplasmic reticulum</keyword>
<sequence length="441" mass="48870">MEVNKEEALRALSIAQKHKSASNYTSALKFARKSVALFSTPEGEALVTVIEREMASSEPELTEKSSSGHSSANAKASGVEEHVTSAHLRQGHKTTKESSKAGDDRTRKRSYTPQQIEVVRRVKACKHHEYYEILEVEKTCSENEVKKAYKKLALALHPDKNGAPGADEAFKMVSKAFQVLSDSNLRTAYDSNPSYDPTQRNPGPSSFSSGGGGMGMRGHPGFAYNSDINPEDLFNMFFGGGGGFGNGGFGNANVFTFGGPGGFRTFQTGRPRQPRQADDGDATPLTSFLPILLVLLFSIITILPSLFSTPARDPSYSFESSARLNLERMTSNWKVPYWVNQREWESSDVWKSVPETRRGSGMEALFSQKIRLFEKNVEGHYVRRLQHECENFNDRKRSRIADHSGFFGIGADHEKIKEIRKQTNPACEKLRGLGIGQGAIW</sequence>
<comment type="subcellular location">
    <subcellularLocation>
        <location evidence="1">Endoplasmic reticulum membrane</location>
        <topology evidence="1">Single-pass membrane protein</topology>
    </subcellularLocation>
</comment>
<dbReference type="InterPro" id="IPR051100">
    <property type="entry name" value="DnaJ_subfamily_B/C"/>
</dbReference>
<evidence type="ECO:0000313" key="9">
    <source>
        <dbReference type="EMBL" id="WVN91137.1"/>
    </source>
</evidence>
<evidence type="ECO:0000313" key="10">
    <source>
        <dbReference type="Proteomes" id="UP000094043"/>
    </source>
</evidence>
<feature type="domain" description="J" evidence="8">
    <location>
        <begin position="129"/>
        <end position="193"/>
    </location>
</feature>
<dbReference type="PRINTS" id="PR00625">
    <property type="entry name" value="JDOMAIN"/>
</dbReference>
<dbReference type="InterPro" id="IPR015399">
    <property type="entry name" value="DUF1977_DnaJ-like"/>
</dbReference>
<dbReference type="GO" id="GO:0071218">
    <property type="term" value="P:cellular response to misfolded protein"/>
    <property type="evidence" value="ECO:0007669"/>
    <property type="project" value="TreeGrafter"/>
</dbReference>
<name>A0AAJ8JZD4_9TREE</name>
<dbReference type="InterPro" id="IPR018253">
    <property type="entry name" value="DnaJ_domain_CS"/>
</dbReference>
<dbReference type="SMART" id="SM00271">
    <property type="entry name" value="DnaJ"/>
    <property type="match status" value="1"/>
</dbReference>
<evidence type="ECO:0000256" key="5">
    <source>
        <dbReference type="ARBA" id="ARBA00023136"/>
    </source>
</evidence>
<dbReference type="InterPro" id="IPR036869">
    <property type="entry name" value="J_dom_sf"/>
</dbReference>
<dbReference type="PANTHER" id="PTHR43908:SF3">
    <property type="entry name" value="AT29763P-RELATED"/>
    <property type="match status" value="1"/>
</dbReference>
<dbReference type="Gene3D" id="1.10.287.110">
    <property type="entry name" value="DnaJ domain"/>
    <property type="match status" value="1"/>
</dbReference>
<feature type="compositionally biased region" description="Polar residues" evidence="6">
    <location>
        <begin position="188"/>
        <end position="202"/>
    </location>
</feature>
<dbReference type="RefSeq" id="XP_066071837.1">
    <property type="nucleotide sequence ID" value="XM_066215740.1"/>
</dbReference>
<evidence type="ECO:0000256" key="3">
    <source>
        <dbReference type="ARBA" id="ARBA00022824"/>
    </source>
</evidence>
<feature type="compositionally biased region" description="Basic and acidic residues" evidence="6">
    <location>
        <begin position="94"/>
        <end position="106"/>
    </location>
</feature>
<feature type="region of interest" description="Disordered" evidence="6">
    <location>
        <begin position="51"/>
        <end position="112"/>
    </location>
</feature>
<accession>A0AAJ8JZD4</accession>
<organism evidence="9 10">
    <name type="scientific">Cryptococcus depauperatus CBS 7841</name>
    <dbReference type="NCBI Taxonomy" id="1295531"/>
    <lineage>
        <taxon>Eukaryota</taxon>
        <taxon>Fungi</taxon>
        <taxon>Dikarya</taxon>
        <taxon>Basidiomycota</taxon>
        <taxon>Agaricomycotina</taxon>
        <taxon>Tremellomycetes</taxon>
        <taxon>Tremellales</taxon>
        <taxon>Cryptococcaceae</taxon>
        <taxon>Cryptococcus</taxon>
    </lineage>
</organism>
<proteinExistence type="predicted"/>
<dbReference type="Pfam" id="PF00226">
    <property type="entry name" value="DnaJ"/>
    <property type="match status" value="1"/>
</dbReference>
<feature type="region of interest" description="Disordered" evidence="6">
    <location>
        <begin position="188"/>
        <end position="212"/>
    </location>
</feature>
<reference evidence="9" key="2">
    <citation type="journal article" date="2022" name="Elife">
        <title>Obligate sexual reproduction of a homothallic fungus closely related to the Cryptococcus pathogenic species complex.</title>
        <authorList>
            <person name="Passer A.R."/>
            <person name="Clancey S.A."/>
            <person name="Shea T."/>
            <person name="David-Palma M."/>
            <person name="Averette A.F."/>
            <person name="Boekhout T."/>
            <person name="Porcel B.M."/>
            <person name="Nowrousian M."/>
            <person name="Cuomo C.A."/>
            <person name="Sun S."/>
            <person name="Heitman J."/>
            <person name="Coelho M.A."/>
        </authorList>
    </citation>
    <scope>NUCLEOTIDE SEQUENCE</scope>
    <source>
        <strain evidence="9">CBS 7841</strain>
    </source>
</reference>
<evidence type="ECO:0000256" key="6">
    <source>
        <dbReference type="SAM" id="MobiDB-lite"/>
    </source>
</evidence>
<evidence type="ECO:0000256" key="1">
    <source>
        <dbReference type="ARBA" id="ARBA00004389"/>
    </source>
</evidence>
<protein>
    <recommendedName>
        <fullName evidence="8">J domain-containing protein</fullName>
    </recommendedName>
</protein>
<dbReference type="PROSITE" id="PS50076">
    <property type="entry name" value="DNAJ_2"/>
    <property type="match status" value="1"/>
</dbReference>
<dbReference type="KEGG" id="cdep:91090597"/>
<dbReference type="Pfam" id="PF09320">
    <property type="entry name" value="DUF1977"/>
    <property type="match status" value="1"/>
</dbReference>
<dbReference type="PANTHER" id="PTHR43908">
    <property type="entry name" value="AT29763P-RELATED"/>
    <property type="match status" value="1"/>
</dbReference>
<feature type="compositionally biased region" description="Polar residues" evidence="6">
    <location>
        <begin position="64"/>
        <end position="74"/>
    </location>
</feature>
<evidence type="ECO:0000256" key="7">
    <source>
        <dbReference type="SAM" id="Phobius"/>
    </source>
</evidence>
<dbReference type="GO" id="GO:0030544">
    <property type="term" value="F:Hsp70 protein binding"/>
    <property type="evidence" value="ECO:0007669"/>
    <property type="project" value="TreeGrafter"/>
</dbReference>
<gene>
    <name evidence="9" type="ORF">L203_106389</name>
</gene>
<keyword evidence="4 7" id="KW-1133">Transmembrane helix</keyword>
<keyword evidence="10" id="KW-1185">Reference proteome</keyword>
<dbReference type="AlphaFoldDB" id="A0AAJ8JZD4"/>
<evidence type="ECO:0000256" key="2">
    <source>
        <dbReference type="ARBA" id="ARBA00022692"/>
    </source>
</evidence>
<evidence type="ECO:0000256" key="4">
    <source>
        <dbReference type="ARBA" id="ARBA00022989"/>
    </source>
</evidence>
<dbReference type="EMBL" id="CP143791">
    <property type="protein sequence ID" value="WVN91137.1"/>
    <property type="molecule type" value="Genomic_DNA"/>
</dbReference>
<dbReference type="PROSITE" id="PS00636">
    <property type="entry name" value="DNAJ_1"/>
    <property type="match status" value="1"/>
</dbReference>
<keyword evidence="5 7" id="KW-0472">Membrane</keyword>
<dbReference type="GeneID" id="91090597"/>
<feature type="transmembrane region" description="Helical" evidence="7">
    <location>
        <begin position="288"/>
        <end position="307"/>
    </location>
</feature>
<keyword evidence="2 7" id="KW-0812">Transmembrane</keyword>
<reference evidence="9" key="1">
    <citation type="submission" date="2016-06" db="EMBL/GenBank/DDBJ databases">
        <authorList>
            <person name="Cuomo C."/>
            <person name="Litvintseva A."/>
            <person name="Heitman J."/>
            <person name="Chen Y."/>
            <person name="Sun S."/>
            <person name="Springer D."/>
            <person name="Dromer F."/>
            <person name="Young S."/>
            <person name="Zeng Q."/>
            <person name="Chapman S."/>
            <person name="Gujja S."/>
            <person name="Saif S."/>
            <person name="Birren B."/>
        </authorList>
    </citation>
    <scope>NUCLEOTIDE SEQUENCE</scope>
    <source>
        <strain evidence="9">CBS 7841</strain>
    </source>
</reference>
<dbReference type="CDD" id="cd06257">
    <property type="entry name" value="DnaJ"/>
    <property type="match status" value="1"/>
</dbReference>
<dbReference type="FunFam" id="1.10.287.110:FF:000070">
    <property type="entry name" value="Endoplasmic reticulum protein, putative"/>
    <property type="match status" value="1"/>
</dbReference>
<dbReference type="Proteomes" id="UP000094043">
    <property type="component" value="Chromosome 8"/>
</dbReference>
<dbReference type="InterPro" id="IPR001623">
    <property type="entry name" value="DnaJ_domain"/>
</dbReference>
<dbReference type="SUPFAM" id="SSF46565">
    <property type="entry name" value="Chaperone J-domain"/>
    <property type="match status" value="1"/>
</dbReference>